<evidence type="ECO:0008006" key="4">
    <source>
        <dbReference type="Google" id="ProtNLM"/>
    </source>
</evidence>
<feature type="compositionally biased region" description="Polar residues" evidence="1">
    <location>
        <begin position="12"/>
        <end position="29"/>
    </location>
</feature>
<organism evidence="2 3">
    <name type="scientific">Scopulibacillus cellulosilyticus</name>
    <dbReference type="NCBI Taxonomy" id="2665665"/>
    <lineage>
        <taxon>Bacteria</taxon>
        <taxon>Bacillati</taxon>
        <taxon>Bacillota</taxon>
        <taxon>Bacilli</taxon>
        <taxon>Bacillales</taxon>
        <taxon>Sporolactobacillaceae</taxon>
        <taxon>Scopulibacillus</taxon>
    </lineage>
</organism>
<feature type="compositionally biased region" description="Basic and acidic residues" evidence="1">
    <location>
        <begin position="31"/>
        <end position="49"/>
    </location>
</feature>
<protein>
    <recommendedName>
        <fullName evidence="4">YfhD-like protein</fullName>
    </recommendedName>
</protein>
<evidence type="ECO:0000313" key="3">
    <source>
        <dbReference type="Proteomes" id="UP001596505"/>
    </source>
</evidence>
<dbReference type="Proteomes" id="UP001596505">
    <property type="component" value="Unassembled WGS sequence"/>
</dbReference>
<reference evidence="3" key="1">
    <citation type="journal article" date="2019" name="Int. J. Syst. Evol. Microbiol.">
        <title>The Global Catalogue of Microorganisms (GCM) 10K type strain sequencing project: providing services to taxonomists for standard genome sequencing and annotation.</title>
        <authorList>
            <consortium name="The Broad Institute Genomics Platform"/>
            <consortium name="The Broad Institute Genome Sequencing Center for Infectious Disease"/>
            <person name="Wu L."/>
            <person name="Ma J."/>
        </authorList>
    </citation>
    <scope>NUCLEOTIDE SEQUENCE [LARGE SCALE GENOMIC DNA]</scope>
    <source>
        <strain evidence="3">CGMCC 1.16305</strain>
    </source>
</reference>
<name>A0ABW2Q1U2_9BACL</name>
<comment type="caution">
    <text evidence="2">The sequence shown here is derived from an EMBL/GenBank/DDBJ whole genome shotgun (WGS) entry which is preliminary data.</text>
</comment>
<feature type="region of interest" description="Disordered" evidence="1">
    <location>
        <begin position="1"/>
        <end position="49"/>
    </location>
</feature>
<evidence type="ECO:0000256" key="1">
    <source>
        <dbReference type="SAM" id="MobiDB-lite"/>
    </source>
</evidence>
<dbReference type="RefSeq" id="WP_380968943.1">
    <property type="nucleotide sequence ID" value="NZ_JBHTCO010000041.1"/>
</dbReference>
<sequence>MTKRKQPKGAARNSNFTPTESMANMNLTDKTFAETEIPEKLKNPHKEEE</sequence>
<accession>A0ABW2Q1U2</accession>
<gene>
    <name evidence="2" type="ORF">ACFQRG_18700</name>
</gene>
<proteinExistence type="predicted"/>
<keyword evidence="3" id="KW-1185">Reference proteome</keyword>
<evidence type="ECO:0000313" key="2">
    <source>
        <dbReference type="EMBL" id="MFC7394945.1"/>
    </source>
</evidence>
<dbReference type="EMBL" id="JBHTCO010000041">
    <property type="protein sequence ID" value="MFC7394945.1"/>
    <property type="molecule type" value="Genomic_DNA"/>
</dbReference>